<evidence type="ECO:0000259" key="8">
    <source>
        <dbReference type="PROSITE" id="PS00651"/>
    </source>
</evidence>
<dbReference type="Gene3D" id="3.40.5.10">
    <property type="entry name" value="Ribosomal protein L9, N-terminal domain"/>
    <property type="match status" value="1"/>
</dbReference>
<accession>A0A4D6X379</accession>
<dbReference type="InterPro" id="IPR036791">
    <property type="entry name" value="Ribosomal_bL9_C_sf"/>
</dbReference>
<dbReference type="SUPFAM" id="SSF55658">
    <property type="entry name" value="L9 N-domain-like"/>
    <property type="match status" value="1"/>
</dbReference>
<dbReference type="Pfam" id="PF01281">
    <property type="entry name" value="Ribosomal_L9_N"/>
    <property type="match status" value="1"/>
</dbReference>
<keyword evidence="9" id="KW-0934">Plastid</keyword>
<evidence type="ECO:0000256" key="6">
    <source>
        <dbReference type="ARBA" id="ARBA00035427"/>
    </source>
</evidence>
<dbReference type="NCBIfam" id="TIGR00158">
    <property type="entry name" value="L9"/>
    <property type="match status" value="1"/>
</dbReference>
<dbReference type="GO" id="GO:0003735">
    <property type="term" value="F:structural constituent of ribosome"/>
    <property type="evidence" value="ECO:0007669"/>
    <property type="project" value="InterPro"/>
</dbReference>
<dbReference type="InterPro" id="IPR020070">
    <property type="entry name" value="Ribosomal_bL9_N"/>
</dbReference>
<keyword evidence="2" id="KW-0699">rRNA-binding</keyword>
<organism evidence="9">
    <name type="scientific">Inkyuleea mariana</name>
    <dbReference type="NCBI Taxonomy" id="123988"/>
    <lineage>
        <taxon>Eukaryota</taxon>
        <taxon>Rhodophyta</taxon>
        <taxon>Florideophyceae</taxon>
        <taxon>Rhodymeniophycidae</taxon>
        <taxon>Ceramiales</taxon>
        <taxon>Ceramiaceae</taxon>
        <taxon>Inkyuleea</taxon>
    </lineage>
</organism>
<reference evidence="9" key="1">
    <citation type="journal article" date="2019" name="Mol. Phylogenet. Evol.">
        <title>Morphological evolution and classification of the red algal order Ceramiales inferred using plastid phylogenomics.</title>
        <authorList>
            <person name="Diaz-Tapia P."/>
            <person name="Pasella M.M."/>
            <person name="Verbruggen H."/>
            <person name="Maggs C.A."/>
        </authorList>
    </citation>
    <scope>NUCLEOTIDE SEQUENCE</scope>
    <source>
        <strain evidence="9">PD1141</strain>
    </source>
</reference>
<dbReference type="PROSITE" id="PS00651">
    <property type="entry name" value="RIBOSOMAL_L9"/>
    <property type="match status" value="1"/>
</dbReference>
<dbReference type="HAMAP" id="MF_00503">
    <property type="entry name" value="Ribosomal_bL9"/>
    <property type="match status" value="1"/>
</dbReference>
<keyword evidence="4 9" id="KW-0689">Ribosomal protein</keyword>
<dbReference type="GO" id="GO:0019843">
    <property type="term" value="F:rRNA binding"/>
    <property type="evidence" value="ECO:0007669"/>
    <property type="project" value="UniProtKB-KW"/>
</dbReference>
<dbReference type="InterPro" id="IPR009027">
    <property type="entry name" value="Ribosomal_bL9/RNase_H1_N"/>
</dbReference>
<dbReference type="Pfam" id="PF03948">
    <property type="entry name" value="Ribosomal_L9_C"/>
    <property type="match status" value="1"/>
</dbReference>
<dbReference type="SUPFAM" id="SSF55653">
    <property type="entry name" value="Ribosomal protein L9 C-domain"/>
    <property type="match status" value="1"/>
</dbReference>
<evidence type="ECO:0000256" key="4">
    <source>
        <dbReference type="ARBA" id="ARBA00022980"/>
    </source>
</evidence>
<sequence length="154" mass="17690">MKKNINLIIKKTIPKLGKEGNIVKVSSGYAFNYLIPNNFAEIATKGKLQHINMFVNIKNHKIKQAQIEAEQIKNQFNKITKIKINKKIGENQYIFGSVNEKEIITQIFLNIGKKLEKKQIKIPDIKKIGLFSIEIHITDQLVSILKLQIIPENI</sequence>
<proteinExistence type="inferred from homology"/>
<gene>
    <name evidence="9" type="primary">rpl9</name>
</gene>
<feature type="domain" description="Ribosomal protein L9" evidence="8">
    <location>
        <begin position="17"/>
        <end position="44"/>
    </location>
</feature>
<dbReference type="GO" id="GO:1990904">
    <property type="term" value="C:ribonucleoprotein complex"/>
    <property type="evidence" value="ECO:0007669"/>
    <property type="project" value="UniProtKB-KW"/>
</dbReference>
<evidence type="ECO:0000256" key="1">
    <source>
        <dbReference type="ARBA" id="ARBA00010605"/>
    </source>
</evidence>
<dbReference type="PANTHER" id="PTHR21368">
    <property type="entry name" value="50S RIBOSOMAL PROTEIN L9"/>
    <property type="match status" value="1"/>
</dbReference>
<comment type="similarity">
    <text evidence="1">Belongs to the bacterial ribosomal protein bL9 family.</text>
</comment>
<evidence type="ECO:0000313" key="9">
    <source>
        <dbReference type="EMBL" id="QCI09090.1"/>
    </source>
</evidence>
<dbReference type="Gene3D" id="3.10.430.100">
    <property type="entry name" value="Ribosomal protein L9, C-terminal domain"/>
    <property type="match status" value="1"/>
</dbReference>
<keyword evidence="3" id="KW-0694">RNA-binding</keyword>
<dbReference type="AlphaFoldDB" id="A0A4D6X379"/>
<dbReference type="InterPro" id="IPR020069">
    <property type="entry name" value="Ribosomal_bL9_C"/>
</dbReference>
<evidence type="ECO:0000256" key="7">
    <source>
        <dbReference type="SAM" id="Coils"/>
    </source>
</evidence>
<feature type="coiled-coil region" evidence="7">
    <location>
        <begin position="55"/>
        <end position="82"/>
    </location>
</feature>
<dbReference type="GO" id="GO:0006412">
    <property type="term" value="P:translation"/>
    <property type="evidence" value="ECO:0007669"/>
    <property type="project" value="InterPro"/>
</dbReference>
<keyword evidence="7" id="KW-0175">Coiled coil</keyword>
<keyword evidence="5" id="KW-0687">Ribonucleoprotein</keyword>
<evidence type="ECO:0000256" key="2">
    <source>
        <dbReference type="ARBA" id="ARBA00022730"/>
    </source>
</evidence>
<dbReference type="InterPro" id="IPR036935">
    <property type="entry name" value="Ribosomal_bL9_N_sf"/>
</dbReference>
<evidence type="ECO:0000256" key="3">
    <source>
        <dbReference type="ARBA" id="ARBA00022884"/>
    </source>
</evidence>
<dbReference type="InterPro" id="IPR000244">
    <property type="entry name" value="Ribosomal_bL9"/>
</dbReference>
<dbReference type="InterPro" id="IPR020594">
    <property type="entry name" value="Ribosomal_bL9_bac/chp"/>
</dbReference>
<protein>
    <recommendedName>
        <fullName evidence="6">50S ribosomal protein L9, chloroplastic</fullName>
    </recommendedName>
</protein>
<dbReference type="EMBL" id="MK814743">
    <property type="protein sequence ID" value="QCI09090.1"/>
    <property type="molecule type" value="Genomic_DNA"/>
</dbReference>
<dbReference type="GO" id="GO:0005840">
    <property type="term" value="C:ribosome"/>
    <property type="evidence" value="ECO:0007669"/>
    <property type="project" value="UniProtKB-KW"/>
</dbReference>
<geneLocation type="plastid" evidence="9"/>
<reference evidence="9" key="2">
    <citation type="submission" date="2019-04" db="EMBL/GenBank/DDBJ databases">
        <authorList>
            <person name="Pasella M."/>
        </authorList>
    </citation>
    <scope>NUCLEOTIDE SEQUENCE</scope>
    <source>
        <strain evidence="9">PD1141</strain>
    </source>
</reference>
<evidence type="ECO:0000256" key="5">
    <source>
        <dbReference type="ARBA" id="ARBA00023274"/>
    </source>
</evidence>
<name>A0A4D6X379_9FLOR</name>